<protein>
    <submittedName>
        <fullName evidence="1">Uncharacterized protein</fullName>
    </submittedName>
</protein>
<gene>
    <name evidence="1" type="ORF">BVI061214_00463</name>
</gene>
<accession>A0A0M9AEN5</accession>
<dbReference type="EMBL" id="LHCI01000106">
    <property type="protein sequence ID" value="KOX89305.1"/>
    <property type="molecule type" value="Genomic_DNA"/>
</dbReference>
<name>A0A0M9AEN5_THEAQ</name>
<dbReference type="AlphaFoldDB" id="A0A0M9AEN5"/>
<dbReference type="Proteomes" id="UP000037685">
    <property type="component" value="Unassembled WGS sequence"/>
</dbReference>
<evidence type="ECO:0000313" key="2">
    <source>
        <dbReference type="Proteomes" id="UP000037685"/>
    </source>
</evidence>
<proteinExistence type="predicted"/>
<organism evidence="1 2">
    <name type="scientific">Thermus aquaticus</name>
    <dbReference type="NCBI Taxonomy" id="271"/>
    <lineage>
        <taxon>Bacteria</taxon>
        <taxon>Thermotogati</taxon>
        <taxon>Deinococcota</taxon>
        <taxon>Deinococci</taxon>
        <taxon>Thermales</taxon>
        <taxon>Thermaceae</taxon>
        <taxon>Thermus</taxon>
    </lineage>
</organism>
<evidence type="ECO:0000313" key="1">
    <source>
        <dbReference type="EMBL" id="KOX89305.1"/>
    </source>
</evidence>
<comment type="caution">
    <text evidence="1">The sequence shown here is derived from an EMBL/GenBank/DDBJ whole genome shotgun (WGS) entry which is preliminary data.</text>
</comment>
<reference evidence="1 2" key="1">
    <citation type="submission" date="2015-07" db="EMBL/GenBank/DDBJ databases">
        <authorList>
            <person name="Noorani M."/>
        </authorList>
    </citation>
    <scope>NUCLEOTIDE SEQUENCE [LARGE SCALE GENOMIC DNA]</scope>
    <source>
        <strain evidence="2">ATCC 25104 / DSM 625 / JCM 10724 / NBRC 103206 / NCIMB 11243 / YT-1</strain>
    </source>
</reference>
<dbReference type="RefSeq" id="WP_053767167.1">
    <property type="nucleotide sequence ID" value="NZ_LHCI01000106.1"/>
</dbReference>
<dbReference type="PATRIC" id="fig|271.14.peg.552"/>
<sequence>MWKRFTAIGAFLGLALAGGLSGSYEFSTGWVQDPESGSFFQGEATHKLNLNLRFAGGAAEGRAYFYGGAREPLALGDAELRFRGEGFSLRLFYNLKEGQAGDLLGVSQAEGWGSGTGFRLDLRPLEVHVARLGQDTGFLTLYRDRVETVDLLGLYAYKAYGDQLHHALALQAGTDLSGHRLLGEVAYGTAEGVGGVAVEAQLQGPSPLTGFRYLLGFRHVAPEYRAYLSQRWASETRLFGEPWRENAQAEVYGELKNEDLAGFTLKAFGLTYTGSARRTFGLGLEGWKNTYQDLRPYAKLEYAASPSQNRLSGLLELAWYGKAEGYDLALKANTGFSLSDTLGYTLYLEGEARKAPWRFFAKSLLRPTESLATFYAQADLSLERLTLSLSLGEGDFDAYKSFRPVFRVSTAVSF</sequence>